<feature type="region of interest" description="Disordered" evidence="1">
    <location>
        <begin position="295"/>
        <end position="352"/>
    </location>
</feature>
<comment type="caution">
    <text evidence="2">The sequence shown here is derived from an EMBL/GenBank/DDBJ whole genome shotgun (WGS) entry which is preliminary data.</text>
</comment>
<dbReference type="InterPro" id="IPR021109">
    <property type="entry name" value="Peptidase_aspartic_dom_sf"/>
</dbReference>
<feature type="region of interest" description="Disordered" evidence="1">
    <location>
        <begin position="491"/>
        <end position="584"/>
    </location>
</feature>
<feature type="region of interest" description="Disordered" evidence="1">
    <location>
        <begin position="659"/>
        <end position="681"/>
    </location>
</feature>
<dbReference type="Proteomes" id="UP000663888">
    <property type="component" value="Unassembled WGS sequence"/>
</dbReference>
<evidence type="ECO:0000313" key="3">
    <source>
        <dbReference type="Proteomes" id="UP000663888"/>
    </source>
</evidence>
<reference evidence="2" key="1">
    <citation type="submission" date="2021-01" db="EMBL/GenBank/DDBJ databases">
        <authorList>
            <person name="Kaushik A."/>
        </authorList>
    </citation>
    <scope>NUCLEOTIDE SEQUENCE</scope>
    <source>
        <strain evidence="2">AG4-R118</strain>
    </source>
</reference>
<organism evidence="2 3">
    <name type="scientific">Rhizoctonia solani</name>
    <dbReference type="NCBI Taxonomy" id="456999"/>
    <lineage>
        <taxon>Eukaryota</taxon>
        <taxon>Fungi</taxon>
        <taxon>Dikarya</taxon>
        <taxon>Basidiomycota</taxon>
        <taxon>Agaricomycotina</taxon>
        <taxon>Agaricomycetes</taxon>
        <taxon>Cantharellales</taxon>
        <taxon>Ceratobasidiaceae</taxon>
        <taxon>Rhizoctonia</taxon>
    </lineage>
</organism>
<feature type="compositionally biased region" description="Polar residues" evidence="1">
    <location>
        <begin position="271"/>
        <end position="283"/>
    </location>
</feature>
<feature type="region of interest" description="Disordered" evidence="1">
    <location>
        <begin position="268"/>
        <end position="287"/>
    </location>
</feature>
<name>A0A8H3HFT0_9AGAM</name>
<evidence type="ECO:0000313" key="2">
    <source>
        <dbReference type="EMBL" id="CAE6505472.1"/>
    </source>
</evidence>
<feature type="compositionally biased region" description="Low complexity" evidence="1">
    <location>
        <begin position="546"/>
        <end position="559"/>
    </location>
</feature>
<gene>
    <name evidence="2" type="ORF">RDB_LOCUS159048</name>
</gene>
<feature type="compositionally biased region" description="Basic and acidic residues" evidence="1">
    <location>
        <begin position="531"/>
        <end position="540"/>
    </location>
</feature>
<accession>A0A8H3HFT0</accession>
<protein>
    <submittedName>
        <fullName evidence="2">Uncharacterized protein</fullName>
    </submittedName>
</protein>
<dbReference type="CDD" id="cd00303">
    <property type="entry name" value="retropepsin_like"/>
    <property type="match status" value="1"/>
</dbReference>
<feature type="compositionally biased region" description="Basic and acidic residues" evidence="1">
    <location>
        <begin position="666"/>
        <end position="680"/>
    </location>
</feature>
<proteinExistence type="predicted"/>
<feature type="compositionally biased region" description="Basic and acidic residues" evidence="1">
    <location>
        <begin position="617"/>
        <end position="630"/>
    </location>
</feature>
<feature type="compositionally biased region" description="Pro residues" evidence="1">
    <location>
        <begin position="496"/>
        <end position="510"/>
    </location>
</feature>
<feature type="compositionally biased region" description="Basic residues" evidence="1">
    <location>
        <begin position="572"/>
        <end position="584"/>
    </location>
</feature>
<feature type="region of interest" description="Disordered" evidence="1">
    <location>
        <begin position="224"/>
        <end position="261"/>
    </location>
</feature>
<dbReference type="AlphaFoldDB" id="A0A8H3HFT0"/>
<sequence>MVAQPAEIAARLAVIKALARLGQFEDDGRPMSEAEYRHSFKRLTYGCTDEDIAQFWYANLKYEGPAFFWYHELGSTPEGRVAAGKWSTLEPVIEERWNTPPINLKAFRQRTRKEWRDRKFIIEDMLDQLRDPGAKAKPHFAWAAQHRVLGKQVNTSNEDRVWNTLNLLPRYVVNLLPKVDLYEDDFEGLMSDIGAISSSSLLHAHSTWSALELIRSQVAQHKAQAQAQAHFQTPHVMPKREPSTQQPYAPATKPADTLTTKRDCHKPLTARQPNQIPISTPSTAAPALLGTYKRTTGTSTSQREPAASRPAPDCNPSNGQTRELGIDPGKHRQDRERRTPEGTSPRRGKVDLSGVEEIAARQWPMKLQVLVVKGDSWARQKVWATIDGGAMLCVLDSVLWAQFEHFVGKLRPSQVVCRMANGTRVPSMGTAEVEIEYGEHRWPAVFEVMDSNGAFELLIGKDWLNSTGARQDYLTDTISLRSADKTIYIGNQNPVHPVPTPALPPQPVHPQPKLNKIEPVPEPVPEPEPEPTNKREHEAQPEPNESTPTRAATPPSATRAAEEPPPGEQPRRSKRIRNRERRARPIYYMDGVQLAKLARMTGMRLDLDKDEEPGSLEEARERAALEAEEERQRAMFAVEVEQPKGHTNPLREIVKRARRTTKRRAATKDPEPVESERTKDPFNPQQVAEILGKIQIGKDLSEEQTLKVKSLVEMKLDVPEGTTFPKQAGQRKMTKPQYQALYATLDELEEAQIIKKVTQDQVAAVSPINMGVSQIRIAH</sequence>
<feature type="region of interest" description="Disordered" evidence="1">
    <location>
        <begin position="608"/>
        <end position="630"/>
    </location>
</feature>
<dbReference type="Gene3D" id="2.40.70.10">
    <property type="entry name" value="Acid Proteases"/>
    <property type="match status" value="1"/>
</dbReference>
<evidence type="ECO:0000256" key="1">
    <source>
        <dbReference type="SAM" id="MobiDB-lite"/>
    </source>
</evidence>
<dbReference type="EMBL" id="CAJMWX010001788">
    <property type="protein sequence ID" value="CAE6505472.1"/>
    <property type="molecule type" value="Genomic_DNA"/>
</dbReference>
<feature type="compositionally biased region" description="Basic and acidic residues" evidence="1">
    <location>
        <begin position="324"/>
        <end position="340"/>
    </location>
</feature>